<evidence type="ECO:0000313" key="2">
    <source>
        <dbReference type="WBParaSite" id="JU765_v2.g11393.t1"/>
    </source>
</evidence>
<name>A0AC34PZ85_9BILA</name>
<reference evidence="2" key="1">
    <citation type="submission" date="2022-11" db="UniProtKB">
        <authorList>
            <consortium name="WormBaseParasite"/>
        </authorList>
    </citation>
    <scope>IDENTIFICATION</scope>
</reference>
<evidence type="ECO:0000313" key="1">
    <source>
        <dbReference type="Proteomes" id="UP000887576"/>
    </source>
</evidence>
<proteinExistence type="predicted"/>
<sequence length="209" mass="23642">MEDYKYLFKVVLVGNAGVGKTCLVRKFTHGIFPPGQSATIGVDFMIKTVKVGDEKIKLQIWDTAGQERFRSITQSYYRSAHAIILVYDVSCQPSFDCLAAWLNEIEQYANRKVLKCVVGNKIDKDEEREVPEHVGKAFATDHGFDYFLETSALDSTNVEMLFQEVAARLTEAMKVNDDRFHTCNVKTGQNQNITLLDKAQQQVNNCCGR</sequence>
<dbReference type="Proteomes" id="UP000887576">
    <property type="component" value="Unplaced"/>
</dbReference>
<accession>A0AC34PZ85</accession>
<organism evidence="1 2">
    <name type="scientific">Panagrolaimus sp. JU765</name>
    <dbReference type="NCBI Taxonomy" id="591449"/>
    <lineage>
        <taxon>Eukaryota</taxon>
        <taxon>Metazoa</taxon>
        <taxon>Ecdysozoa</taxon>
        <taxon>Nematoda</taxon>
        <taxon>Chromadorea</taxon>
        <taxon>Rhabditida</taxon>
        <taxon>Tylenchina</taxon>
        <taxon>Panagrolaimomorpha</taxon>
        <taxon>Panagrolaimoidea</taxon>
        <taxon>Panagrolaimidae</taxon>
        <taxon>Panagrolaimus</taxon>
    </lineage>
</organism>
<protein>
    <submittedName>
        <fullName evidence="2">Ras-related protein Rab-30</fullName>
    </submittedName>
</protein>
<dbReference type="WBParaSite" id="JU765_v2.g11393.t1">
    <property type="protein sequence ID" value="JU765_v2.g11393.t1"/>
    <property type="gene ID" value="JU765_v2.g11393"/>
</dbReference>